<dbReference type="SUPFAM" id="SSF51735">
    <property type="entry name" value="NAD(P)-binding Rossmann-fold domains"/>
    <property type="match status" value="1"/>
</dbReference>
<keyword evidence="5" id="KW-0378">Hydrolase</keyword>
<evidence type="ECO:0000256" key="3">
    <source>
        <dbReference type="ARBA" id="ARBA00022605"/>
    </source>
</evidence>
<dbReference type="OrthoDB" id="9803580at2"/>
<dbReference type="Gene3D" id="3.40.50.10860">
    <property type="entry name" value="Leucine Dehydrogenase, chain A, domain 1"/>
    <property type="match status" value="1"/>
</dbReference>
<evidence type="ECO:0000259" key="13">
    <source>
        <dbReference type="Pfam" id="PF02882"/>
    </source>
</evidence>
<evidence type="ECO:0000256" key="4">
    <source>
        <dbReference type="ARBA" id="ARBA00022755"/>
    </source>
</evidence>
<evidence type="ECO:0000313" key="15">
    <source>
        <dbReference type="Proteomes" id="UP000295578"/>
    </source>
</evidence>
<dbReference type="Gene3D" id="3.40.50.720">
    <property type="entry name" value="NAD(P)-binding Rossmann-like Domain"/>
    <property type="match status" value="1"/>
</dbReference>
<dbReference type="GO" id="GO:0035999">
    <property type="term" value="P:tetrahydrofolate interconversion"/>
    <property type="evidence" value="ECO:0007669"/>
    <property type="project" value="TreeGrafter"/>
</dbReference>
<name>A0A4R5BJS1_9ACTN</name>
<comment type="caution">
    <text evidence="14">The sequence shown here is derived from an EMBL/GenBank/DDBJ whole genome shotgun (WGS) entry which is preliminary data.</text>
</comment>
<feature type="compositionally biased region" description="Basic and acidic residues" evidence="11">
    <location>
        <begin position="55"/>
        <end position="74"/>
    </location>
</feature>
<evidence type="ECO:0000256" key="5">
    <source>
        <dbReference type="ARBA" id="ARBA00022801"/>
    </source>
</evidence>
<dbReference type="AlphaFoldDB" id="A0A4R5BJS1"/>
<dbReference type="Proteomes" id="UP000295578">
    <property type="component" value="Unassembled WGS sequence"/>
</dbReference>
<evidence type="ECO:0000256" key="2">
    <source>
        <dbReference type="ARBA" id="ARBA00022563"/>
    </source>
</evidence>
<accession>A0A4R5BJS1</accession>
<evidence type="ECO:0000256" key="6">
    <source>
        <dbReference type="ARBA" id="ARBA00022857"/>
    </source>
</evidence>
<dbReference type="GO" id="GO:0009086">
    <property type="term" value="P:methionine biosynthetic process"/>
    <property type="evidence" value="ECO:0007669"/>
    <property type="project" value="UniProtKB-KW"/>
</dbReference>
<evidence type="ECO:0000256" key="10">
    <source>
        <dbReference type="ARBA" id="ARBA00023268"/>
    </source>
</evidence>
<dbReference type="SUPFAM" id="SSF53223">
    <property type="entry name" value="Aminoacid dehydrogenase-like, N-terminal domain"/>
    <property type="match status" value="1"/>
</dbReference>
<evidence type="ECO:0000313" key="14">
    <source>
        <dbReference type="EMBL" id="TDD87008.1"/>
    </source>
</evidence>
<dbReference type="GO" id="GO:0006164">
    <property type="term" value="P:purine nucleotide biosynthetic process"/>
    <property type="evidence" value="ECO:0007669"/>
    <property type="project" value="UniProtKB-KW"/>
</dbReference>
<evidence type="ECO:0000256" key="11">
    <source>
        <dbReference type="SAM" id="MobiDB-lite"/>
    </source>
</evidence>
<evidence type="ECO:0008006" key="16">
    <source>
        <dbReference type="Google" id="ProtNLM"/>
    </source>
</evidence>
<dbReference type="EMBL" id="SMKY01000026">
    <property type="protein sequence ID" value="TDD87008.1"/>
    <property type="molecule type" value="Genomic_DNA"/>
</dbReference>
<gene>
    <name evidence="14" type="ORF">E1293_08655</name>
</gene>
<evidence type="ECO:0000256" key="7">
    <source>
        <dbReference type="ARBA" id="ARBA00023002"/>
    </source>
</evidence>
<dbReference type="InterPro" id="IPR046346">
    <property type="entry name" value="Aminoacid_DH-like_N_sf"/>
</dbReference>
<dbReference type="InterPro" id="IPR036291">
    <property type="entry name" value="NAD(P)-bd_dom_sf"/>
</dbReference>
<dbReference type="GO" id="GO:0005829">
    <property type="term" value="C:cytosol"/>
    <property type="evidence" value="ECO:0007669"/>
    <property type="project" value="TreeGrafter"/>
</dbReference>
<keyword evidence="6" id="KW-0521">NADP</keyword>
<feature type="domain" description="Tetrahydrofolate dehydrogenase/cyclohydrolase NAD(P)-binding" evidence="13">
    <location>
        <begin position="314"/>
        <end position="445"/>
    </location>
</feature>
<sequence>MGVDKTGSGNDGKPEDVEKPSAKEGTWKHRRDQPGEPGQPSRVASWGGVMSSVDTGEKRDERDDEHAPPEDEKPIATPLADSAESEKEVLDLDTSSSAAEADDNQDDDGQPPEEAQGEGVKRQFGEVTQADPEGDCRSSGAPVSEWDEQSGNVDQTGADETAPEGSRRTPEIPIQMDGNQIRGAKILGGVKELFEPYRSTIAGLERQVAVIRFEASPEASPDWQSRMEASRVSAEQKVKSFNYLGYEPNHILLPSDASAEQFADVLAQLGEDQSTSGIIVQFPPPPRLREVVQDLAPAKDVDALVNTSPQEACATAEGIWRVVEPFTDETHNVAVVGSRGFVGRGVVHFLQQNGIDPLELEEGDDLTRVREAEIIVSATGRPGILGSDHVRPHHLLVVDSGFVPRQGGVSGDVRSEVYGVPQHITPVPGGIGPVEMAVLMERMAKIDVDPENPGWRLTRRSDDLRKNG</sequence>
<dbReference type="InterPro" id="IPR020631">
    <property type="entry name" value="THF_DH/CycHdrlase_NAD-bd_dom"/>
</dbReference>
<reference evidence="14 15" key="1">
    <citation type="submission" date="2019-03" db="EMBL/GenBank/DDBJ databases">
        <title>Draft genome sequences of novel Actinobacteria.</title>
        <authorList>
            <person name="Sahin N."/>
            <person name="Ay H."/>
            <person name="Saygin H."/>
        </authorList>
    </citation>
    <scope>NUCLEOTIDE SEQUENCE [LARGE SCALE GENOMIC DNA]</scope>
    <source>
        <strain evidence="14 15">DSM 45941</strain>
    </source>
</reference>
<evidence type="ECO:0000256" key="9">
    <source>
        <dbReference type="ARBA" id="ARBA00023167"/>
    </source>
</evidence>
<keyword evidence="9" id="KW-0486">Methionine biosynthesis</keyword>
<dbReference type="PANTHER" id="PTHR48099:SF5">
    <property type="entry name" value="C-1-TETRAHYDROFOLATE SYNTHASE, CYTOPLASMIC"/>
    <property type="match status" value="1"/>
</dbReference>
<dbReference type="RefSeq" id="WP_132195679.1">
    <property type="nucleotide sequence ID" value="NZ_SMKY01000026.1"/>
</dbReference>
<dbReference type="PANTHER" id="PTHR48099">
    <property type="entry name" value="C-1-TETRAHYDROFOLATE SYNTHASE, CYTOPLASMIC-RELATED"/>
    <property type="match status" value="1"/>
</dbReference>
<dbReference type="InterPro" id="IPR020630">
    <property type="entry name" value="THF_DH/CycHdrlase_cat_dom"/>
</dbReference>
<feature type="domain" description="Tetrahydrofolate dehydrogenase/cyclohydrolase catalytic" evidence="12">
    <location>
        <begin position="228"/>
        <end position="302"/>
    </location>
</feature>
<evidence type="ECO:0000256" key="8">
    <source>
        <dbReference type="ARBA" id="ARBA00023102"/>
    </source>
</evidence>
<evidence type="ECO:0000256" key="1">
    <source>
        <dbReference type="ARBA" id="ARBA00004777"/>
    </source>
</evidence>
<dbReference type="PRINTS" id="PR00085">
    <property type="entry name" value="THFDHDRGNASE"/>
</dbReference>
<keyword evidence="10" id="KW-0511">Multifunctional enzyme</keyword>
<proteinExistence type="predicted"/>
<dbReference type="InterPro" id="IPR000672">
    <property type="entry name" value="THF_DH/CycHdrlase"/>
</dbReference>
<keyword evidence="2" id="KW-0554">One-carbon metabolism</keyword>
<evidence type="ECO:0000259" key="12">
    <source>
        <dbReference type="Pfam" id="PF00763"/>
    </source>
</evidence>
<dbReference type="Pfam" id="PF00763">
    <property type="entry name" value="THF_DHG_CYH"/>
    <property type="match status" value="1"/>
</dbReference>
<dbReference type="Pfam" id="PF02882">
    <property type="entry name" value="THF_DHG_CYH_C"/>
    <property type="match status" value="1"/>
</dbReference>
<keyword evidence="7" id="KW-0560">Oxidoreductase</keyword>
<organism evidence="14 15">
    <name type="scientific">Actinomadura darangshiensis</name>
    <dbReference type="NCBI Taxonomy" id="705336"/>
    <lineage>
        <taxon>Bacteria</taxon>
        <taxon>Bacillati</taxon>
        <taxon>Actinomycetota</taxon>
        <taxon>Actinomycetes</taxon>
        <taxon>Streptosporangiales</taxon>
        <taxon>Thermomonosporaceae</taxon>
        <taxon>Actinomadura</taxon>
    </lineage>
</organism>
<dbReference type="GO" id="GO:0004477">
    <property type="term" value="F:methenyltetrahydrofolate cyclohydrolase activity"/>
    <property type="evidence" value="ECO:0007669"/>
    <property type="project" value="TreeGrafter"/>
</dbReference>
<comment type="pathway">
    <text evidence="1">One-carbon metabolism; tetrahydrofolate interconversion.</text>
</comment>
<dbReference type="GO" id="GO:0004488">
    <property type="term" value="F:methylenetetrahydrofolate dehydrogenase (NADP+) activity"/>
    <property type="evidence" value="ECO:0007669"/>
    <property type="project" value="InterPro"/>
</dbReference>
<protein>
    <recommendedName>
        <fullName evidence="16">Bifunctional 5,10-methylenetetrahydrofolate dehydrogenase/5,10-methenyltetrahydrofolate cyclohydrolase</fullName>
    </recommendedName>
</protein>
<dbReference type="GO" id="GO:0000105">
    <property type="term" value="P:L-histidine biosynthetic process"/>
    <property type="evidence" value="ECO:0007669"/>
    <property type="project" value="UniProtKB-KW"/>
</dbReference>
<feature type="region of interest" description="Disordered" evidence="11">
    <location>
        <begin position="1"/>
        <end position="172"/>
    </location>
</feature>
<keyword evidence="4" id="KW-0658">Purine biosynthesis</keyword>
<feature type="compositionally biased region" description="Acidic residues" evidence="11">
    <location>
        <begin position="100"/>
        <end position="111"/>
    </location>
</feature>
<keyword evidence="3" id="KW-0028">Amino-acid biosynthesis</keyword>
<keyword evidence="15" id="KW-1185">Reference proteome</keyword>
<keyword evidence="8" id="KW-0368">Histidine biosynthesis</keyword>
<feature type="compositionally biased region" description="Basic and acidic residues" evidence="11">
    <location>
        <begin position="12"/>
        <end position="27"/>
    </location>
</feature>